<dbReference type="EMBL" id="HE616743">
    <property type="protein sequence ID" value="CCE90273.1"/>
    <property type="molecule type" value="Genomic_DNA"/>
</dbReference>
<accession>G8ZNS9</accession>
<name>G8ZNS9_TORDE</name>
<dbReference type="Proteomes" id="UP000005627">
    <property type="component" value="Chromosome 2"/>
</dbReference>
<evidence type="ECO:0000256" key="1">
    <source>
        <dbReference type="ARBA" id="ARBA00009250"/>
    </source>
</evidence>
<dbReference type="GO" id="GO:0000329">
    <property type="term" value="C:fungal-type vacuole membrane"/>
    <property type="evidence" value="ECO:0007669"/>
    <property type="project" value="EnsemblFungi"/>
</dbReference>
<dbReference type="FunCoup" id="G8ZNS9">
    <property type="interactions" value="1129"/>
</dbReference>
<comment type="similarity">
    <text evidence="1 2">Belongs to the VPS16 family.</text>
</comment>
<gene>
    <name evidence="5" type="primary">TDEL0B01440</name>
    <name evidence="5" type="ORF">TDEL_0B01440</name>
</gene>
<dbReference type="RefSeq" id="XP_003679484.1">
    <property type="nucleotide sequence ID" value="XM_003679436.1"/>
</dbReference>
<dbReference type="KEGG" id="tdl:TDEL_0B01440"/>
<keyword evidence="2" id="KW-0653">Protein transport</keyword>
<dbReference type="InterPro" id="IPR016534">
    <property type="entry name" value="VPS16"/>
</dbReference>
<dbReference type="PIRSF" id="PIRSF007949">
    <property type="entry name" value="VPS16"/>
    <property type="match status" value="1"/>
</dbReference>
<dbReference type="GO" id="GO:0032889">
    <property type="term" value="P:regulation of vacuole fusion, non-autophagic"/>
    <property type="evidence" value="ECO:0007669"/>
    <property type="project" value="EnsemblFungi"/>
</dbReference>
<evidence type="ECO:0000313" key="6">
    <source>
        <dbReference type="Proteomes" id="UP000005627"/>
    </source>
</evidence>
<evidence type="ECO:0000256" key="2">
    <source>
        <dbReference type="PIRNR" id="PIRNR007949"/>
    </source>
</evidence>
<dbReference type="GO" id="GO:0042144">
    <property type="term" value="P:vacuole fusion, non-autophagic"/>
    <property type="evidence" value="ECO:0007669"/>
    <property type="project" value="EnsemblFungi"/>
</dbReference>
<dbReference type="PANTHER" id="PTHR12811">
    <property type="entry name" value="VACUOLAR PROTEIN SORTING VPS16"/>
    <property type="match status" value="1"/>
</dbReference>
<dbReference type="GO" id="GO:0031901">
    <property type="term" value="C:early endosome membrane"/>
    <property type="evidence" value="ECO:0007669"/>
    <property type="project" value="EnsemblFungi"/>
</dbReference>
<dbReference type="GO" id="GO:0006623">
    <property type="term" value="P:protein targeting to vacuole"/>
    <property type="evidence" value="ECO:0007669"/>
    <property type="project" value="EnsemblFungi"/>
</dbReference>
<dbReference type="GO" id="GO:0030897">
    <property type="term" value="C:HOPS complex"/>
    <property type="evidence" value="ECO:0007669"/>
    <property type="project" value="EnsemblFungi"/>
</dbReference>
<dbReference type="HOGENOM" id="CLU_008909_1_0_1"/>
<dbReference type="Gene3D" id="1.10.150.780">
    <property type="entry name" value="Vps16, C-terminal region"/>
    <property type="match status" value="1"/>
</dbReference>
<dbReference type="GO" id="GO:0045324">
    <property type="term" value="P:late endosome to vacuole transport"/>
    <property type="evidence" value="ECO:0007669"/>
    <property type="project" value="EnsemblFungi"/>
</dbReference>
<dbReference type="GO" id="GO:0006895">
    <property type="term" value="P:Golgi to endosome transport"/>
    <property type="evidence" value="ECO:0007669"/>
    <property type="project" value="EnsemblFungi"/>
</dbReference>
<dbReference type="GO" id="GO:0035091">
    <property type="term" value="F:phosphatidylinositol binding"/>
    <property type="evidence" value="ECO:0007669"/>
    <property type="project" value="EnsemblFungi"/>
</dbReference>
<evidence type="ECO:0000313" key="5">
    <source>
        <dbReference type="EMBL" id="CCE90273.1"/>
    </source>
</evidence>
<dbReference type="Pfam" id="PF04841">
    <property type="entry name" value="Vps16_N"/>
    <property type="match status" value="1"/>
</dbReference>
<sequence>MKNPSFTWEKLQDVYYRSRNLSDLKWPAQSGVKHAMSTTLIAIELEEVLQIYDYQGHLEGNLNKRDFPDILTFEFDQDENLVVVMPEAVVNINNWSPLEFTRTPLPEDLQDIIWDYKKGLVITRQKQDVYTHRDNTFELVCKNEGQYTLLTKSHWNANNQKAVLLDVNHVFELDIEGRILKKALPESQWHKVFISPKGLVCIYSAKFNKFQVYSDPSRVLLEHSLDETPQDLRWCGDDSVACSFSDEVRLYGPNNSYVTFWYPNEITALYTESDGLKVFTEEDIKFISRVPEYTSNAFRVGSTESAAILLDSLELLDTNISRAIENLKIIDLEKAVRDCLNSAEEEFDPYFQKKLLNAASFGKASLPYKSFDSNVFVQACDTIRLLNLLRGIRIFLTLPEFKEMTINGLINRLLVRHKHYQAILICKITDNKSLLPHIFSSWSITKIHLSPDLEDDELLKQIKLRLSEVPIRIEGHLANVAHAAFLEGRFRLARELALLECSLDLKISELLDLDDDSLALSESLKAMCPELTLSLLLNLRSRLTKSQLTKLLIMNMRTEQLYPYFQRRDQAFLFDYYRQEDRFTDLAQLLLNQGKQHGSVRSFLPQVQELYSKVMNDALIKQDTELIQRQEKLWLYQESLSTKFGHDFIELTLDETLYKLLDLKQERQAQDLVKKFKVSDKKLYHVKCKCLVNKKAFDELYDFAITKKSPIGYQPFYDYLRRSGYSGEAVNYVSLISGTTYEQKKEMYIQCKGYYEAMQLAGKEKDIPGLKELYKLIPANEPRLKAQINEIMSKI</sequence>
<dbReference type="GO" id="GO:0099022">
    <property type="term" value="P:vesicle tethering"/>
    <property type="evidence" value="ECO:0007669"/>
    <property type="project" value="EnsemblFungi"/>
</dbReference>
<dbReference type="GO" id="GO:0033263">
    <property type="term" value="C:CORVET complex"/>
    <property type="evidence" value="ECO:0007669"/>
    <property type="project" value="EnsemblFungi"/>
</dbReference>
<dbReference type="GO" id="GO:0005829">
    <property type="term" value="C:cytosol"/>
    <property type="evidence" value="ECO:0007669"/>
    <property type="project" value="GOC"/>
</dbReference>
<evidence type="ECO:0000259" key="4">
    <source>
        <dbReference type="Pfam" id="PF04841"/>
    </source>
</evidence>
<dbReference type="OrthoDB" id="1792at2759"/>
<dbReference type="GeneID" id="11504115"/>
<dbReference type="AlphaFoldDB" id="G8ZNS9"/>
<keyword evidence="2" id="KW-0813">Transport</keyword>
<dbReference type="InterPro" id="IPR006926">
    <property type="entry name" value="Vps16_N"/>
</dbReference>
<dbReference type="GO" id="GO:0003779">
    <property type="term" value="F:actin binding"/>
    <property type="evidence" value="ECO:0007669"/>
    <property type="project" value="TreeGrafter"/>
</dbReference>
<keyword evidence="6" id="KW-1185">Reference proteome</keyword>
<dbReference type="InterPro" id="IPR038132">
    <property type="entry name" value="Vps16_C_sf"/>
</dbReference>
<dbReference type="GO" id="GO:0016197">
    <property type="term" value="P:endosomal transport"/>
    <property type="evidence" value="ECO:0007669"/>
    <property type="project" value="TreeGrafter"/>
</dbReference>
<dbReference type="Pfam" id="PF04840">
    <property type="entry name" value="Vps16_C"/>
    <property type="match status" value="1"/>
</dbReference>
<comment type="function">
    <text evidence="2">Essential for vacuolar protein sorting. Required for vacuole biogenesis, stability and to maintain vacuole morphology.</text>
</comment>
<protein>
    <recommendedName>
        <fullName evidence="2">Probable vacuolar protein sorting-associated protein 16 homolog</fullName>
    </recommendedName>
</protein>
<dbReference type="InParanoid" id="G8ZNS9"/>
<dbReference type="STRING" id="1076872.G8ZNS9"/>
<dbReference type="GO" id="GO:0035542">
    <property type="term" value="P:regulation of SNARE complex assembly"/>
    <property type="evidence" value="ECO:0007669"/>
    <property type="project" value="EnsemblFungi"/>
</dbReference>
<organism evidence="5 6">
    <name type="scientific">Torulaspora delbrueckii</name>
    <name type="common">Yeast</name>
    <name type="synonym">Candida colliculosa</name>
    <dbReference type="NCBI Taxonomy" id="4950"/>
    <lineage>
        <taxon>Eukaryota</taxon>
        <taxon>Fungi</taxon>
        <taxon>Dikarya</taxon>
        <taxon>Ascomycota</taxon>
        <taxon>Saccharomycotina</taxon>
        <taxon>Saccharomycetes</taxon>
        <taxon>Saccharomycetales</taxon>
        <taxon>Saccharomycetaceae</taxon>
        <taxon>Torulaspora</taxon>
    </lineage>
</organism>
<evidence type="ECO:0000259" key="3">
    <source>
        <dbReference type="Pfam" id="PF04840"/>
    </source>
</evidence>
<dbReference type="InterPro" id="IPR006925">
    <property type="entry name" value="Vps16_C"/>
</dbReference>
<proteinExistence type="inferred from homology"/>
<feature type="domain" description="Vps16 C-terminal" evidence="3">
    <location>
        <begin position="478"/>
        <end position="793"/>
    </location>
</feature>
<feature type="domain" description="Vps16 N-terminal" evidence="4">
    <location>
        <begin position="4"/>
        <end position="375"/>
    </location>
</feature>
<dbReference type="PANTHER" id="PTHR12811:SF0">
    <property type="entry name" value="VACUOLAR PROTEIN SORTING-ASSOCIATED PROTEIN 16 HOMOLOG"/>
    <property type="match status" value="1"/>
</dbReference>
<dbReference type="eggNOG" id="KOG2280">
    <property type="taxonomic scope" value="Eukaryota"/>
</dbReference>
<reference evidence="5 6" key="1">
    <citation type="journal article" date="2011" name="Proc. Natl. Acad. Sci. U.S.A.">
        <title>Evolutionary erosion of yeast sex chromosomes by mating-type switching accidents.</title>
        <authorList>
            <person name="Gordon J.L."/>
            <person name="Armisen D."/>
            <person name="Proux-Wera E."/>
            <person name="Oheigeartaigh S.S."/>
            <person name="Byrne K.P."/>
            <person name="Wolfe K.H."/>
        </authorList>
    </citation>
    <scope>NUCLEOTIDE SEQUENCE [LARGE SCALE GENOMIC DNA]</scope>
    <source>
        <strain evidence="6">ATCC 10662 / CBS 1146 / NBRC 0425 / NCYC 2629 / NRRL Y-866</strain>
    </source>
</reference>